<dbReference type="InterPro" id="IPR012340">
    <property type="entry name" value="NA-bd_OB-fold"/>
</dbReference>
<dbReference type="GO" id="GO:0043590">
    <property type="term" value="C:bacterial nucleoid"/>
    <property type="evidence" value="ECO:0007669"/>
    <property type="project" value="TreeGrafter"/>
</dbReference>
<evidence type="ECO:0000256" key="4">
    <source>
        <dbReference type="ARBA" id="ARBA00023172"/>
    </source>
</evidence>
<evidence type="ECO:0000256" key="3">
    <source>
        <dbReference type="ARBA" id="ARBA00022763"/>
    </source>
</evidence>
<comment type="similarity">
    <text evidence="1 7">Belongs to the RecO family.</text>
</comment>
<dbReference type="Pfam" id="PF11967">
    <property type="entry name" value="RecO_N"/>
    <property type="match status" value="1"/>
</dbReference>
<dbReference type="RefSeq" id="WP_111660642.1">
    <property type="nucleotide sequence ID" value="NZ_QLLO01000009.1"/>
</dbReference>
<dbReference type="SUPFAM" id="SSF50249">
    <property type="entry name" value="Nucleic acid-binding proteins"/>
    <property type="match status" value="1"/>
</dbReference>
<gene>
    <name evidence="7" type="primary">recO</name>
    <name evidence="9" type="ORF">LY08_02374</name>
</gene>
<organism evidence="9 10">
    <name type="scientific">Olleya aquimaris</name>
    <dbReference type="NCBI Taxonomy" id="639310"/>
    <lineage>
        <taxon>Bacteria</taxon>
        <taxon>Pseudomonadati</taxon>
        <taxon>Bacteroidota</taxon>
        <taxon>Flavobacteriia</taxon>
        <taxon>Flavobacteriales</taxon>
        <taxon>Flavobacteriaceae</taxon>
    </lineage>
</organism>
<dbReference type="GO" id="GO:0006302">
    <property type="term" value="P:double-strand break repair"/>
    <property type="evidence" value="ECO:0007669"/>
    <property type="project" value="TreeGrafter"/>
</dbReference>
<dbReference type="EMBL" id="QLLO01000009">
    <property type="protein sequence ID" value="RAJ12122.1"/>
    <property type="molecule type" value="Genomic_DNA"/>
</dbReference>
<evidence type="ECO:0000313" key="10">
    <source>
        <dbReference type="Proteomes" id="UP000248703"/>
    </source>
</evidence>
<dbReference type="Proteomes" id="UP000248703">
    <property type="component" value="Unassembled WGS sequence"/>
</dbReference>
<evidence type="ECO:0000313" key="9">
    <source>
        <dbReference type="EMBL" id="RAJ12122.1"/>
    </source>
</evidence>
<protein>
    <recommendedName>
        <fullName evidence="2 7">DNA repair protein RecO</fullName>
    </recommendedName>
    <alternativeName>
        <fullName evidence="6 7">Recombination protein O</fullName>
    </alternativeName>
</protein>
<proteinExistence type="inferred from homology"/>
<reference evidence="9 10" key="1">
    <citation type="submission" date="2018-06" db="EMBL/GenBank/DDBJ databases">
        <title>Genomic Encyclopedia of Archaeal and Bacterial Type Strains, Phase II (KMG-II): from individual species to whole genera.</title>
        <authorList>
            <person name="Goeker M."/>
        </authorList>
    </citation>
    <scope>NUCLEOTIDE SEQUENCE [LARGE SCALE GENOMIC DNA]</scope>
    <source>
        <strain evidence="9 10">DSM 24464</strain>
    </source>
</reference>
<feature type="domain" description="DNA replication/recombination mediator RecO N-terminal" evidence="8">
    <location>
        <begin position="1"/>
        <end position="78"/>
    </location>
</feature>
<dbReference type="PANTHER" id="PTHR33991">
    <property type="entry name" value="DNA REPAIR PROTEIN RECO"/>
    <property type="match status" value="1"/>
</dbReference>
<evidence type="ECO:0000259" key="8">
    <source>
        <dbReference type="Pfam" id="PF11967"/>
    </source>
</evidence>
<name>A0A327R839_9FLAO</name>
<dbReference type="InterPro" id="IPR022572">
    <property type="entry name" value="DNA_rep/recomb_RecO_N"/>
</dbReference>
<comment type="caution">
    <text evidence="9">The sequence shown here is derived from an EMBL/GenBank/DDBJ whole genome shotgun (WGS) entry which is preliminary data.</text>
</comment>
<evidence type="ECO:0000256" key="7">
    <source>
        <dbReference type="HAMAP-Rule" id="MF_00201"/>
    </source>
</evidence>
<keyword evidence="3 7" id="KW-0227">DNA damage</keyword>
<dbReference type="AlphaFoldDB" id="A0A327R839"/>
<evidence type="ECO:0000256" key="2">
    <source>
        <dbReference type="ARBA" id="ARBA00021310"/>
    </source>
</evidence>
<dbReference type="PANTHER" id="PTHR33991:SF1">
    <property type="entry name" value="DNA REPAIR PROTEIN RECO"/>
    <property type="match status" value="1"/>
</dbReference>
<dbReference type="InterPro" id="IPR042242">
    <property type="entry name" value="RecO_C"/>
</dbReference>
<dbReference type="HAMAP" id="MF_00201">
    <property type="entry name" value="RecO"/>
    <property type="match status" value="1"/>
</dbReference>
<evidence type="ECO:0000256" key="6">
    <source>
        <dbReference type="ARBA" id="ARBA00033409"/>
    </source>
</evidence>
<keyword evidence="5 7" id="KW-0234">DNA repair</keyword>
<keyword evidence="10" id="KW-1185">Reference proteome</keyword>
<dbReference type="NCBIfam" id="TIGR00613">
    <property type="entry name" value="reco"/>
    <property type="match status" value="1"/>
</dbReference>
<comment type="function">
    <text evidence="7">Involved in DNA repair and RecF pathway recombination.</text>
</comment>
<evidence type="ECO:0000256" key="1">
    <source>
        <dbReference type="ARBA" id="ARBA00007452"/>
    </source>
</evidence>
<sequence>MITTTNAIVLTKLRYKDNDLIVKCYTQKQGVVSYLLKGILASKKSNKKGVYFQPLSQLQLNTDYKPTRSLQYIKDIKTEFLYTTLHTHILKSAVVMFLAEILAQALQEEEQNDALYSYLQTTLQWLDTNDKFSNFHLLFLLELTKYLGFYPDQSQIQSAAYFNLVDGEFQQESTSKYCVTGENLTLLKQLLGITFDDLHSIKISAKQRQSFLALILVYFELHLGNFKKPKSLQILNDVFN</sequence>
<keyword evidence="4 7" id="KW-0233">DNA recombination</keyword>
<dbReference type="Gene3D" id="2.40.50.140">
    <property type="entry name" value="Nucleic acid-binding proteins"/>
    <property type="match status" value="1"/>
</dbReference>
<dbReference type="OrthoDB" id="9789152at2"/>
<dbReference type="InterPro" id="IPR003717">
    <property type="entry name" value="RecO"/>
</dbReference>
<dbReference type="Pfam" id="PF02565">
    <property type="entry name" value="RecO_C"/>
    <property type="match status" value="1"/>
</dbReference>
<dbReference type="InterPro" id="IPR037278">
    <property type="entry name" value="ARFGAP/RecO"/>
</dbReference>
<dbReference type="SUPFAM" id="SSF57863">
    <property type="entry name" value="ArfGap/RecO-like zinc finger"/>
    <property type="match status" value="1"/>
</dbReference>
<dbReference type="GO" id="GO:0006310">
    <property type="term" value="P:DNA recombination"/>
    <property type="evidence" value="ECO:0007669"/>
    <property type="project" value="UniProtKB-UniRule"/>
</dbReference>
<accession>A0A327R839</accession>
<dbReference type="Gene3D" id="1.20.1440.120">
    <property type="entry name" value="Recombination protein O, C-terminal domain"/>
    <property type="match status" value="1"/>
</dbReference>
<evidence type="ECO:0000256" key="5">
    <source>
        <dbReference type="ARBA" id="ARBA00023204"/>
    </source>
</evidence>